<keyword evidence="2" id="KW-0547">Nucleotide-binding</keyword>
<name>A0A4Y9RUF4_9CAUL</name>
<feature type="region of interest" description="Disordered" evidence="4">
    <location>
        <begin position="248"/>
        <end position="278"/>
    </location>
</feature>
<evidence type="ECO:0000256" key="2">
    <source>
        <dbReference type="ARBA" id="ARBA00022741"/>
    </source>
</evidence>
<dbReference type="CDD" id="cd03221">
    <property type="entry name" value="ABCF_EF-3"/>
    <property type="match status" value="2"/>
</dbReference>
<dbReference type="Gene3D" id="3.40.50.300">
    <property type="entry name" value="P-loop containing nucleotide triphosphate hydrolases"/>
    <property type="match status" value="2"/>
</dbReference>
<evidence type="ECO:0000256" key="3">
    <source>
        <dbReference type="ARBA" id="ARBA00022840"/>
    </source>
</evidence>
<keyword evidence="7" id="KW-1185">Reference proteome</keyword>
<dbReference type="SMART" id="SM00382">
    <property type="entry name" value="AAA"/>
    <property type="match status" value="2"/>
</dbReference>
<dbReference type="InterPro" id="IPR050611">
    <property type="entry name" value="ABCF"/>
</dbReference>
<dbReference type="PANTHER" id="PTHR19211:SF6">
    <property type="entry name" value="BLL7188 PROTEIN"/>
    <property type="match status" value="1"/>
</dbReference>
<dbReference type="OrthoDB" id="9808609at2"/>
<reference evidence="6 7" key="1">
    <citation type="submission" date="2019-03" db="EMBL/GenBank/DDBJ databases">
        <title>Draft genome of Brevundimonas sp. a heavy metal resistant soil bacteria.</title>
        <authorList>
            <person name="Soto J."/>
        </authorList>
    </citation>
    <scope>NUCLEOTIDE SEQUENCE [LARGE SCALE GENOMIC DNA]</scope>
    <source>
        <strain evidence="6 7">B-10</strain>
    </source>
</reference>
<dbReference type="EMBL" id="SPVH01000006">
    <property type="protein sequence ID" value="TFW12760.1"/>
    <property type="molecule type" value="Genomic_DNA"/>
</dbReference>
<keyword evidence="3 6" id="KW-0067">ATP-binding</keyword>
<dbReference type="GO" id="GO:0016887">
    <property type="term" value="F:ATP hydrolysis activity"/>
    <property type="evidence" value="ECO:0007669"/>
    <property type="project" value="InterPro"/>
</dbReference>
<dbReference type="Pfam" id="PF00005">
    <property type="entry name" value="ABC_tran"/>
    <property type="match status" value="2"/>
</dbReference>
<dbReference type="RefSeq" id="WP_135195235.1">
    <property type="nucleotide sequence ID" value="NZ_SPVH01000006.1"/>
</dbReference>
<dbReference type="InterPro" id="IPR003593">
    <property type="entry name" value="AAA+_ATPase"/>
</dbReference>
<proteinExistence type="predicted"/>
<dbReference type="PROSITE" id="PS00211">
    <property type="entry name" value="ABC_TRANSPORTER_1"/>
    <property type="match status" value="1"/>
</dbReference>
<gene>
    <name evidence="6" type="ORF">EGY25_12280</name>
</gene>
<dbReference type="FunFam" id="3.40.50.300:FF:001320">
    <property type="entry name" value="Heme ABC transporter ATP-binding protein"/>
    <property type="match status" value="1"/>
</dbReference>
<dbReference type="GO" id="GO:0005524">
    <property type="term" value="F:ATP binding"/>
    <property type="evidence" value="ECO:0007669"/>
    <property type="project" value="UniProtKB-KW"/>
</dbReference>
<evidence type="ECO:0000313" key="6">
    <source>
        <dbReference type="EMBL" id="TFW12760.1"/>
    </source>
</evidence>
<protein>
    <submittedName>
        <fullName evidence="6">ABC-F family ATP-binding cassette domain-containing protein</fullName>
    </submittedName>
</protein>
<evidence type="ECO:0000259" key="5">
    <source>
        <dbReference type="PROSITE" id="PS50893"/>
    </source>
</evidence>
<dbReference type="Proteomes" id="UP000298216">
    <property type="component" value="Unassembled WGS sequence"/>
</dbReference>
<evidence type="ECO:0000256" key="1">
    <source>
        <dbReference type="ARBA" id="ARBA00022737"/>
    </source>
</evidence>
<evidence type="ECO:0000313" key="7">
    <source>
        <dbReference type="Proteomes" id="UP000298216"/>
    </source>
</evidence>
<dbReference type="InterPro" id="IPR003439">
    <property type="entry name" value="ABC_transporter-like_ATP-bd"/>
</dbReference>
<dbReference type="PANTHER" id="PTHR19211">
    <property type="entry name" value="ATP-BINDING TRANSPORT PROTEIN-RELATED"/>
    <property type="match status" value="1"/>
</dbReference>
<feature type="domain" description="ABC transporter" evidence="5">
    <location>
        <begin position="15"/>
        <end position="246"/>
    </location>
</feature>
<evidence type="ECO:0000256" key="4">
    <source>
        <dbReference type="SAM" id="MobiDB-lite"/>
    </source>
</evidence>
<accession>A0A4Y9RUF4</accession>
<dbReference type="InterPro" id="IPR017871">
    <property type="entry name" value="ABC_transporter-like_CS"/>
</dbReference>
<keyword evidence="1" id="KW-0677">Repeat</keyword>
<dbReference type="PROSITE" id="PS50893">
    <property type="entry name" value="ABC_TRANSPORTER_2"/>
    <property type="match status" value="1"/>
</dbReference>
<dbReference type="InterPro" id="IPR027417">
    <property type="entry name" value="P-loop_NTPase"/>
</dbReference>
<feature type="compositionally biased region" description="Basic and acidic residues" evidence="4">
    <location>
        <begin position="248"/>
        <end position="276"/>
    </location>
</feature>
<dbReference type="AlphaFoldDB" id="A0A4Y9RUF4"/>
<comment type="caution">
    <text evidence="6">The sequence shown here is derived from an EMBL/GenBank/DDBJ whole genome shotgun (WGS) entry which is preliminary data.</text>
</comment>
<organism evidence="6 7">
    <name type="scientific">Brevundimonas intermedia</name>
    <dbReference type="NCBI Taxonomy" id="74315"/>
    <lineage>
        <taxon>Bacteria</taxon>
        <taxon>Pseudomonadati</taxon>
        <taxon>Pseudomonadota</taxon>
        <taxon>Alphaproteobacteria</taxon>
        <taxon>Caulobacterales</taxon>
        <taxon>Caulobacteraceae</taxon>
        <taxon>Brevundimonas</taxon>
    </lineage>
</organism>
<dbReference type="SUPFAM" id="SSF52540">
    <property type="entry name" value="P-loop containing nucleoside triphosphate hydrolases"/>
    <property type="match status" value="2"/>
</dbReference>
<sequence>MPTSPSRNASPSARATLDKVAARTPDGVTLFDNLSLTFGAERTGVVGRNGAGKSTLLRLISGAAAPAEGGVARTGSVGVLDQRYDPAPNETAAQTLGVAEDLDIIARVLAGAGTADDLAEADWTLEARLGEALAAVGLSGVALDRLTVSLSGGEQTRLRLAGLMLAQPDLILLDEPTNHLDVEARALVADVIGRWDGGAVVVSHDRNLLRRMDRIVEVSGLGVTIYGGGYDLYVARKAAEREAAERGLAEAERDVARAGAEAQRRTETKAKRDAAGRRMASKGDMPKILLGARAERAENSGGRDRVLATRQAEAAQGALAAAQERVERTRTLAIPMPTTGLAAGRTVLTLDQASWASPEGRTIVGPIDLRLVGPERVAVTGANGAGKTTLLRLITGDLEPTAGIVERPVRAVLLDQEAAILRPDETLVEAWRRLNLQGTVNDAQAALARFLFRNTAAQRRVGDLSGGERLRAALACVMTGATPPQLLVLDEPTNHLDLEAIAAVEAALTAYDGALVVVSHDADFLAALEVTRTLAL</sequence>